<dbReference type="GO" id="GO:0005743">
    <property type="term" value="C:mitochondrial inner membrane"/>
    <property type="evidence" value="ECO:0007669"/>
    <property type="project" value="UniProtKB-SubCell"/>
</dbReference>
<feature type="transmembrane region" description="Helical" evidence="16">
    <location>
        <begin position="451"/>
        <end position="472"/>
    </location>
</feature>
<feature type="transmembrane region" description="Helical" evidence="16">
    <location>
        <begin position="377"/>
        <end position="404"/>
    </location>
</feature>
<evidence type="ECO:0000259" key="19">
    <source>
        <dbReference type="Pfam" id="PF06455"/>
    </source>
</evidence>
<feature type="domain" description="NADH dehydrogenase subunit 5 C-terminal" evidence="19">
    <location>
        <begin position="392"/>
        <end position="570"/>
    </location>
</feature>
<feature type="transmembrane region" description="Helical" evidence="16">
    <location>
        <begin position="554"/>
        <end position="570"/>
    </location>
</feature>
<keyword evidence="10 16" id="KW-1133">Transmembrane helix</keyword>
<evidence type="ECO:0000256" key="5">
    <source>
        <dbReference type="ARBA" id="ARBA00022660"/>
    </source>
</evidence>
<dbReference type="Pfam" id="PF00361">
    <property type="entry name" value="Proton_antipo_M"/>
    <property type="match status" value="1"/>
</dbReference>
<dbReference type="GO" id="GO:0008137">
    <property type="term" value="F:NADH dehydrogenase (ubiquinone) activity"/>
    <property type="evidence" value="ECO:0007669"/>
    <property type="project" value="UniProtKB-EC"/>
</dbReference>
<keyword evidence="12 16" id="KW-0830">Ubiquinone</keyword>
<comment type="catalytic activity">
    <reaction evidence="15 16">
        <text>a ubiquinone + NADH + 5 H(+)(in) = a ubiquinol + NAD(+) + 4 H(+)(out)</text>
        <dbReference type="Rhea" id="RHEA:29091"/>
        <dbReference type="Rhea" id="RHEA-COMP:9565"/>
        <dbReference type="Rhea" id="RHEA-COMP:9566"/>
        <dbReference type="ChEBI" id="CHEBI:15378"/>
        <dbReference type="ChEBI" id="CHEBI:16389"/>
        <dbReference type="ChEBI" id="CHEBI:17976"/>
        <dbReference type="ChEBI" id="CHEBI:57540"/>
        <dbReference type="ChEBI" id="CHEBI:57945"/>
        <dbReference type="EC" id="7.1.1.2"/>
    </reaction>
</comment>
<organism evidence="20">
    <name type="scientific">Chaetopterus qiani</name>
    <dbReference type="NCBI Taxonomy" id="3230731"/>
    <lineage>
        <taxon>Eukaryota</taxon>
        <taxon>Metazoa</taxon>
        <taxon>Spiralia</taxon>
        <taxon>Lophotrochozoa</taxon>
        <taxon>Annelida</taxon>
        <taxon>Polychaeta</taxon>
        <taxon>Sedentaria</taxon>
        <taxon>Chaetopteridae</taxon>
        <taxon>Chaetopterus</taxon>
    </lineage>
</organism>
<evidence type="ECO:0000256" key="16">
    <source>
        <dbReference type="RuleBase" id="RU003404"/>
    </source>
</evidence>
<dbReference type="PANTHER" id="PTHR42829:SF2">
    <property type="entry name" value="NADH-UBIQUINONE OXIDOREDUCTASE CHAIN 5"/>
    <property type="match status" value="1"/>
</dbReference>
<keyword evidence="9" id="KW-0249">Electron transport</keyword>
<comment type="subcellular location">
    <subcellularLocation>
        <location evidence="1">Mitochondrion inner membrane</location>
        <topology evidence="1">Multi-pass membrane protein</topology>
    </subcellularLocation>
</comment>
<feature type="transmembrane region" description="Helical" evidence="16">
    <location>
        <begin position="296"/>
        <end position="317"/>
    </location>
</feature>
<feature type="transmembrane region" description="Helical" evidence="16">
    <location>
        <begin position="338"/>
        <end position="357"/>
    </location>
</feature>
<comment type="similarity">
    <text evidence="16">Belongs to the complex I subunit 5 family.</text>
</comment>
<keyword evidence="5" id="KW-0679">Respiratory chain</keyword>
<evidence type="ECO:0000256" key="1">
    <source>
        <dbReference type="ARBA" id="ARBA00004448"/>
    </source>
</evidence>
<dbReference type="AlphaFoldDB" id="A0AB39A5Z0"/>
<proteinExistence type="inferred from homology"/>
<keyword evidence="14 16" id="KW-0472">Membrane</keyword>
<keyword evidence="4 16" id="KW-0813">Transport</keyword>
<reference evidence="20" key="1">
    <citation type="journal article" date="2024" name="Front. Mar. Sci.">
        <title>Unraveling the phylogeny of Chaetopteridae (Annelida) through mitochondrial genome analysis.</title>
        <authorList>
            <person name="Wu X."/>
            <person name="Su X."/>
            <person name="Wang Y."/>
            <person name="He C."/>
            <person name="Qiu J.-W."/>
            <person name="Zhang Y."/>
        </authorList>
    </citation>
    <scope>NUCLEOTIDE SEQUENCE</scope>
</reference>
<feature type="transmembrane region" description="Helical" evidence="16">
    <location>
        <begin position="51"/>
        <end position="75"/>
    </location>
</feature>
<gene>
    <name evidence="20" type="primary">nad5</name>
</gene>
<evidence type="ECO:0000256" key="2">
    <source>
        <dbReference type="ARBA" id="ARBA00012944"/>
    </source>
</evidence>
<sequence length="571" mass="63112">MSYPKLTPTFSYKFLILLISFLIPALLFTLWNSKIIILEAHLFSPSPSQPAISIVMDSISLIFIFTVSLISFSVLKFASAYMASEPYISRFNTLVVLFIVSMNLLILIPNMITLLLGWDGLGLISFLLVIYYQNPKSLAAGMITFLTNRIGDALIIIVIILMFDQANWNIMIMVKSPSSYMIATLIMLAAITKSAQMPFSSWLPAAMAAPTPVSALVHSSTLVTAGVYLLIRFFPYISSSKFSCDALMILSCLTSMMAGFAALFETDMKKIIALSTLSQLGVMMMSTSLHMPHLTFFHLITHAMFKALLFICAGTLIHSYFNNQDLRMFGNVSFSMPLTSLTISIANMALCGLPFLAGFYSKDAIIEASMLSTSNFLIFALTIISTLLTAAYSVRISLFTLWVPALSSPMIFTSDNKANSYTSPMIILSTGAIFAGAIMNWLFLAPLSQNLLPLNMKILPLMVTVLGGLLFINKTLSLKVSLNFPSPSKKDILMNMWYLTPTSTKMMSSTFPSLSSLYLKINDHGWNEMLGPQGLFSIFKKSSSISTLTSNPTLKMNLMMMLSLMILIYLF</sequence>
<feature type="transmembrane region" description="Helical" evidence="16">
    <location>
        <begin position="215"/>
        <end position="234"/>
    </location>
</feature>
<dbReference type="InterPro" id="IPR003945">
    <property type="entry name" value="NU5C-like"/>
</dbReference>
<keyword evidence="7" id="KW-0999">Mitochondrion inner membrane</keyword>
<evidence type="ECO:0000256" key="7">
    <source>
        <dbReference type="ARBA" id="ARBA00022792"/>
    </source>
</evidence>
<geneLocation type="mitochondrion" evidence="20"/>
<dbReference type="GO" id="GO:0015990">
    <property type="term" value="P:electron transport coupled proton transport"/>
    <property type="evidence" value="ECO:0007669"/>
    <property type="project" value="TreeGrafter"/>
</dbReference>
<evidence type="ECO:0000259" key="18">
    <source>
        <dbReference type="Pfam" id="PF00662"/>
    </source>
</evidence>
<evidence type="ECO:0000256" key="14">
    <source>
        <dbReference type="ARBA" id="ARBA00023136"/>
    </source>
</evidence>
<evidence type="ECO:0000256" key="6">
    <source>
        <dbReference type="ARBA" id="ARBA00022692"/>
    </source>
</evidence>
<evidence type="ECO:0000256" key="13">
    <source>
        <dbReference type="ARBA" id="ARBA00023128"/>
    </source>
</evidence>
<feature type="transmembrane region" description="Helical" evidence="16">
    <location>
        <begin position="87"/>
        <end position="108"/>
    </location>
</feature>
<accession>A0AB39A5Z0</accession>
<evidence type="ECO:0000256" key="15">
    <source>
        <dbReference type="ARBA" id="ARBA00049551"/>
    </source>
</evidence>
<dbReference type="InterPro" id="IPR001516">
    <property type="entry name" value="Proton_antipo_N"/>
</dbReference>
<comment type="function">
    <text evidence="16">Core subunit of the mitochondrial membrane respiratory chain NADH dehydrogenase (Complex I) which catalyzes electron transfer from NADH through the respiratory chain, using ubiquinone as an electron acceptor. Essential for the catalytic activity and assembly of complex I.</text>
</comment>
<dbReference type="InterPro" id="IPR001750">
    <property type="entry name" value="ND/Mrp_TM"/>
</dbReference>
<name>A0AB39A5Z0_9ANNE</name>
<evidence type="ECO:0000256" key="8">
    <source>
        <dbReference type="ARBA" id="ARBA00022967"/>
    </source>
</evidence>
<dbReference type="EC" id="7.1.1.2" evidence="2 16"/>
<feature type="transmembrane region" description="Helical" evidence="16">
    <location>
        <begin position="246"/>
        <end position="264"/>
    </location>
</feature>
<dbReference type="GO" id="GO:0003954">
    <property type="term" value="F:NADH dehydrogenase activity"/>
    <property type="evidence" value="ECO:0007669"/>
    <property type="project" value="TreeGrafter"/>
</dbReference>
<dbReference type="InterPro" id="IPR010934">
    <property type="entry name" value="NADH_DH_su5_C"/>
</dbReference>
<keyword evidence="8" id="KW-1278">Translocase</keyword>
<evidence type="ECO:0000259" key="17">
    <source>
        <dbReference type="Pfam" id="PF00361"/>
    </source>
</evidence>
<feature type="domain" description="NADH-Ubiquinone oxidoreductase (complex I) chain 5 N-terminal" evidence="18">
    <location>
        <begin position="51"/>
        <end position="91"/>
    </location>
</feature>
<evidence type="ECO:0000313" key="20">
    <source>
        <dbReference type="EMBL" id="XDF18977.1"/>
    </source>
</evidence>
<evidence type="ECO:0000256" key="4">
    <source>
        <dbReference type="ARBA" id="ARBA00022448"/>
    </source>
</evidence>
<dbReference type="PRINTS" id="PR01434">
    <property type="entry name" value="NADHDHGNASE5"/>
</dbReference>
<feature type="domain" description="NADH:quinone oxidoreductase/Mrp antiporter transmembrane" evidence="17">
    <location>
        <begin position="110"/>
        <end position="387"/>
    </location>
</feature>
<dbReference type="EMBL" id="OR637230">
    <property type="protein sequence ID" value="XDF18977.1"/>
    <property type="molecule type" value="Genomic_DNA"/>
</dbReference>
<feature type="transmembrane region" description="Helical" evidence="16">
    <location>
        <begin position="425"/>
        <end position="445"/>
    </location>
</feature>
<evidence type="ECO:0000256" key="3">
    <source>
        <dbReference type="ARBA" id="ARBA00021096"/>
    </source>
</evidence>
<protein>
    <recommendedName>
        <fullName evidence="3 16">NADH-ubiquinone oxidoreductase chain 5</fullName>
        <ecNumber evidence="2 16">7.1.1.2</ecNumber>
    </recommendedName>
</protein>
<dbReference type="Pfam" id="PF00662">
    <property type="entry name" value="Proton_antipo_N"/>
    <property type="match status" value="1"/>
</dbReference>
<evidence type="ECO:0000256" key="10">
    <source>
        <dbReference type="ARBA" id="ARBA00022989"/>
    </source>
</evidence>
<evidence type="ECO:0000256" key="12">
    <source>
        <dbReference type="ARBA" id="ARBA00023075"/>
    </source>
</evidence>
<dbReference type="Pfam" id="PF06455">
    <property type="entry name" value="NADH5_C"/>
    <property type="match status" value="1"/>
</dbReference>
<keyword evidence="11 16" id="KW-0520">NAD</keyword>
<dbReference type="GO" id="GO:0042773">
    <property type="term" value="P:ATP synthesis coupled electron transport"/>
    <property type="evidence" value="ECO:0007669"/>
    <property type="project" value="InterPro"/>
</dbReference>
<feature type="transmembrane region" description="Helical" evidence="16">
    <location>
        <begin position="12"/>
        <end position="31"/>
    </location>
</feature>
<feature type="transmembrane region" description="Helical" evidence="16">
    <location>
        <begin position="180"/>
        <end position="203"/>
    </location>
</feature>
<keyword evidence="6 16" id="KW-0812">Transmembrane</keyword>
<evidence type="ECO:0000256" key="11">
    <source>
        <dbReference type="ARBA" id="ARBA00023027"/>
    </source>
</evidence>
<dbReference type="PANTHER" id="PTHR42829">
    <property type="entry name" value="NADH-UBIQUINONE OXIDOREDUCTASE CHAIN 5"/>
    <property type="match status" value="1"/>
</dbReference>
<evidence type="ECO:0000256" key="9">
    <source>
        <dbReference type="ARBA" id="ARBA00022982"/>
    </source>
</evidence>
<keyword evidence="13 16" id="KW-0496">Mitochondrion</keyword>